<sequence>MGDQYPLEELHFTLNHVFFPPQLPQKSDASISRNSALCWTFVNLAEEYDQHLDQPSRNAWVHIITMLRHYQNSLEMEDFVIEDLEEVFHHLAIGGFLILNIRKQNAGLFIRRLANGDVSIASFEVSFPNAEVMRAESRIACTYPGPAITLPSSVWLNTSFSHELANFLYHMNRDELNHAEAHTKKAKSTVVEIRDVPDPKYISELLMGIFHGIGSPTPIEDVHFVRKRIADDVLWKNALLPWRRSPVYLVLRVGLQLALSYLDTDHHQYKAFMAFAHARMLHDAVQDHPELETDLLYAMRTKVARRVHKLEKSSSGVSVGDSVPSYVLTAAQDASDAVQEVLEDRWTKIERLQDQSPEWDPDSLDLEADAHLLLTNARPRILQGLRRSNFPLPSSPFVPHHPRRLRYETDFRCFTPATLNTVFTDDARVALADFEYIIHTRLGLWAKANLMSQDASRIIFECMEAYLSGARRTYTDNNPEDQSQMLLALSAMWVSLDKVAVAQLPLLAQYSPEITTNLLESLLLRQTNELSALRDIVQYITERHTKAQVTDGIFTDSAGDSTFYQQYFHSSYLLQSLKEKIENDASTKREECRRLLQERNDTYRTLLDRAGSLAHVHQEIRRYKKKRWRIFEDTSKCSKCSLEKQAKKIPHIDVHEWPLPSNSNDAKRVCFELVCPESFERWRAATWLLLYDVGTEKRRNKAQQYGKLPGSYPISPPVQFKFTLATSTKSFKISHYKNRSIPARESDVFVNCGSTWKLYDISTECWAADQPFLEASFLKMCTPSATGAYASLNFSLEGTSHTSNMVIAAQADCHPDLSLHEFVAFGSLRSGGRLQWMNIARELVAGDLSFSCESVHALLVQAALQVGSWEVLDDGHWVLDWHQELENEVFTSKLLTALENLMLAISTNWDAVVSLRGIILLTCRILSGNQPPYVEDQAAYRLLRHSRQIAMEWLAQLKPKLSSANEDHGTILSMRLCEIAATCRATYSGDPAHSTKLLQNNDDISTFIYCAAIIHENTPSKRGGLSKEFCRLLDRDERLAVSVYDHLNNLSTKSCAGVDQAVSLLWPAYRPYGSWERLGLPNERWVETKTAPSSFHGVSQRVHLNLLDGQLLIEGKPVGRLPRKITDHALYTRCLQQKILEVIPSDMPGMEYATRNLVFGSEIHFACQNTGDLVIRTRQSNQISELIPHNYFDRDLPRPLVKDYVHWLRISQEIIELCPLRHPWFSSSSNNYIANVVDLPCMVMGDQRLIDPHSRTACMINLQLEPLEYADEIIIGYPYLTSVVTINLPRFRSEFFLKDRYIQSKNIPGFCVDHRRSTGTFLGLRNQLVLRPMDMQSTEMRRVLVPYGTVQVRKSLDHVNVEIDHHTKSQGTYYEYLVNADLGYLESSSSLTARLYKVYLHAVTSGRLPDPLTGRTGTEEALLEYSSASCITFLELENTDRELLASIHKLSPERTFYPKNLEVMQSILWQPADLAIPPLSMHSAFLRITHNILAYAQKMSLFHPNRTSSHFSLYSESSPLLLRKAELREALFHSPDLQGIGNFNWLSQDRSYVLRSIRPANPVSKTSQQISHSYTEGLFSTEFPNLYTLFKEWNSISPASKLDIDISYNEHWLTPSFGKTWFSTANLLRKQGTNAHYRALFTFAAMAYESPQDNIPVISTFLAFGIDSRFRVPHFSLPKLFSPCTSYNLEYGLEPTLGHIKNLAFMAAHSMDSAPWGANDLSQHESESDWAFTDRLNKDYEQQRDQLALEIERHYWSCWPAENLYPPPDPILARLFDMPSLHKSITDLFVNCFQNMKLSQFLQEVQVALQTIPSHTFPLLRTVSLPEGEAAHSSTAYLQERIMLKVLLKQTTPPQRDANGFVNPDTQKLENLLKEFAQSPKMLVQLYGEQLDTSRLALRSMRIDETKQDSRYCQSRDEIISCLNPRTGPQLLLQQAGQWPGLTVRILLRQLSLEMRKGYPLQWQHVLTSLACELLHLQRARRLLEFQRSQSPHYIPEVEAIPTSFVDAKKNPEWVLIQVESHFTLRPLQHTVLHEMIYPSSSQNTVFQLNMGEGKSSVIAPLAVATMADQRTLVRLVVLKPLARQMFHLLAARLTGLCGRRIFYLPFSRSVDMGPTQIENVRSLLQECVDVGGILIAQPEHILSFRLLTVERLIKNDRTGPTLLELQKWLSQCSRDILDESDEILHSKYQLIYTMGKQQPLEDHPDRWTTIQQVFSLVLRHLKRLKDRFPMDVEVLDNEPGSFPSLRLLKPTPGATLVEWLADDIMTGRLETIHFGFLESKDQEAVRKFVACFDVDNENVAIVKRCLESSGKWGSVLLLRGLLGQGLLAYVLMKRRWRVDYGLDLKRSLLAVPYRAKDVPSLNAEFGHPDIALLLTCLSYYYQGLNKDQLLAAFQLLLNSDNTAAEYEAWIMGLDLPAELRQETGINLEDPTQLTEILLPRFHQAKRVIDFYLSAVVFPKAAKEFPNKLSTSAWDLAEKSKKLKTGFSGTNDNRYLLPTTMQQQDIPGQESTSARVLSYLQQPENGPCISPDNLALEYVSLQVLLSHVASLPTPVRVLFDVGAQVLEVNQEVAKIWLEIDSQAQAAVYFDDKDEVSVLTRDGSVEPFVFSSFRNRLGECVVYLDDAHTRGTDLKFPRQARALVTLGEKVTKDRLVQGKSCMRLRQLGHGQSVLFFAPLEIARTIRADANKSDGDTIEVIDILRWTMLRTCEDIEHHIPHWVQQGVDFHERNLAWTAAKESGSTPDLAELSAAWLRPEARTLEQLYLPHSAQTAQTSSSTVAKAREIPEIQARLDLLGIMNVGDASVDEEQEREVAQEVEQERQLERPPSSKALDHKVWDEVRSLVRTGNFNSSSFAFLPLFDAVPLAVRKRLRQGISPWSKQLWATKDFDITITNKSSKEHMRPVNWLLSTRPTLSSPMNIIILSPYEVQVLLPDIRKSTNVSLHIYSPRIRREMHTFEDLKFFCIPSLESTWCIPDTIVISQLNLFSGQLYFTNSDVYRNLCAFLGMGVHFEGRAGPVMDADGFVRPAARSGTEIQTFYTGCPFVVSPVPFLQELTALRRKGNKFFSTHMGKVVHGRFLAEQHFDWNGCVFAQE</sequence>
<evidence type="ECO:0000313" key="2">
    <source>
        <dbReference type="Proteomes" id="UP001163835"/>
    </source>
</evidence>
<organism evidence="1 2">
    <name type="scientific">Lentinula aff. lateritia</name>
    <dbReference type="NCBI Taxonomy" id="2804960"/>
    <lineage>
        <taxon>Eukaryota</taxon>
        <taxon>Fungi</taxon>
        <taxon>Dikarya</taxon>
        <taxon>Basidiomycota</taxon>
        <taxon>Agaricomycotina</taxon>
        <taxon>Agaricomycetes</taxon>
        <taxon>Agaricomycetidae</taxon>
        <taxon>Agaricales</taxon>
        <taxon>Marasmiineae</taxon>
        <taxon>Omphalotaceae</taxon>
        <taxon>Lentinula</taxon>
    </lineage>
</organism>
<accession>A0ACC1U4H4</accession>
<comment type="caution">
    <text evidence="1">The sequence shown here is derived from an EMBL/GenBank/DDBJ whole genome shotgun (WGS) entry which is preliminary data.</text>
</comment>
<proteinExistence type="predicted"/>
<dbReference type="Proteomes" id="UP001163835">
    <property type="component" value="Unassembled WGS sequence"/>
</dbReference>
<keyword evidence="2" id="KW-1185">Reference proteome</keyword>
<dbReference type="EMBL" id="MU795051">
    <property type="protein sequence ID" value="KAJ3811636.1"/>
    <property type="molecule type" value="Genomic_DNA"/>
</dbReference>
<evidence type="ECO:0000313" key="1">
    <source>
        <dbReference type="EMBL" id="KAJ3811636.1"/>
    </source>
</evidence>
<reference evidence="1" key="1">
    <citation type="submission" date="2022-09" db="EMBL/GenBank/DDBJ databases">
        <title>A Global Phylogenomic Analysis of the Shiitake Genus Lentinula.</title>
        <authorList>
            <consortium name="DOE Joint Genome Institute"/>
            <person name="Sierra-Patev S."/>
            <person name="Min B."/>
            <person name="Naranjo-Ortiz M."/>
            <person name="Looney B."/>
            <person name="Konkel Z."/>
            <person name="Slot J.C."/>
            <person name="Sakamoto Y."/>
            <person name="Steenwyk J.L."/>
            <person name="Rokas A."/>
            <person name="Carro J."/>
            <person name="Camarero S."/>
            <person name="Ferreira P."/>
            <person name="Molpeceres G."/>
            <person name="Ruiz-Duenas F.J."/>
            <person name="Serrano A."/>
            <person name="Henrissat B."/>
            <person name="Drula E."/>
            <person name="Hughes K.W."/>
            <person name="Mata J.L."/>
            <person name="Ishikawa N.K."/>
            <person name="Vargas-Isla R."/>
            <person name="Ushijima S."/>
            <person name="Smith C.A."/>
            <person name="Ahrendt S."/>
            <person name="Andreopoulos W."/>
            <person name="He G."/>
            <person name="Labutti K."/>
            <person name="Lipzen A."/>
            <person name="Ng V."/>
            <person name="Riley R."/>
            <person name="Sandor L."/>
            <person name="Barry K."/>
            <person name="Martinez A.T."/>
            <person name="Xiao Y."/>
            <person name="Gibbons J.G."/>
            <person name="Terashima K."/>
            <person name="Grigoriev I.V."/>
            <person name="Hibbett D.S."/>
        </authorList>
    </citation>
    <scope>NUCLEOTIDE SEQUENCE</scope>
    <source>
        <strain evidence="1">TMI1499</strain>
    </source>
</reference>
<name>A0ACC1U4H4_9AGAR</name>
<gene>
    <name evidence="1" type="ORF">F5876DRAFT_39174</name>
</gene>
<protein>
    <submittedName>
        <fullName evidence="1">Uncharacterized protein</fullName>
    </submittedName>
</protein>